<accession>A0A3P1XWH1</accession>
<gene>
    <name evidence="2" type="ORF">EII40_00730</name>
</gene>
<proteinExistence type="predicted"/>
<dbReference type="Proteomes" id="UP000278609">
    <property type="component" value="Unassembled WGS sequence"/>
</dbReference>
<sequence length="238" mass="27164">MAVLESAHDVSVTMPPHETPSDAMKVLYHYVHQHPKRGYRLVYGDGRIVNARYQTVRMKPDEKTSDPDISFVFFDRENDRTVEVDRHHMPGRISQNGRVVIDLGQPDTFPSYRLLPKHGRDYAAVEQLTGLSDDELAPLWPRLLQWFRYEDCPIVQNMLVLLSAHQTEVETHLVAVLAPAQSDTAWKRRVIETLLPALEDTIGLTLMEALSRLAESPTPEEASVSLDRVAWKWLDDTA</sequence>
<dbReference type="InterPro" id="IPR031837">
    <property type="entry name" value="DUF5071"/>
</dbReference>
<feature type="domain" description="DUF5071" evidence="1">
    <location>
        <begin position="114"/>
        <end position="234"/>
    </location>
</feature>
<name>A0A3P1XWH1_TANFO</name>
<dbReference type="AlphaFoldDB" id="A0A3P1XWH1"/>
<dbReference type="EMBL" id="RQYS01000002">
    <property type="protein sequence ID" value="RRD63039.1"/>
    <property type="molecule type" value="Genomic_DNA"/>
</dbReference>
<dbReference type="InterPro" id="IPR038692">
    <property type="entry name" value="Cthe_2751_sf"/>
</dbReference>
<dbReference type="Pfam" id="PF16804">
    <property type="entry name" value="DUF5071"/>
    <property type="match status" value="1"/>
</dbReference>
<reference evidence="2 3" key="1">
    <citation type="submission" date="2018-11" db="EMBL/GenBank/DDBJ databases">
        <title>Genomes From Bacteria Associated with the Canine Oral Cavity: a Test Case for Automated Genome-Based Taxonomic Assignment.</title>
        <authorList>
            <person name="Coil D.A."/>
            <person name="Jospin G."/>
            <person name="Darling A.E."/>
            <person name="Wallis C."/>
            <person name="Davis I.J."/>
            <person name="Harris S."/>
            <person name="Eisen J.A."/>
            <person name="Holcombe L.J."/>
            <person name="O'Flynn C."/>
        </authorList>
    </citation>
    <scope>NUCLEOTIDE SEQUENCE [LARGE SCALE GENOMIC DNA]</scope>
    <source>
        <strain evidence="2 3">OH2617_COT-023</strain>
    </source>
</reference>
<evidence type="ECO:0000313" key="3">
    <source>
        <dbReference type="Proteomes" id="UP000278609"/>
    </source>
</evidence>
<organism evidence="2 3">
    <name type="scientific">Tannerella forsythia</name>
    <name type="common">Bacteroides forsythus</name>
    <dbReference type="NCBI Taxonomy" id="28112"/>
    <lineage>
        <taxon>Bacteria</taxon>
        <taxon>Pseudomonadati</taxon>
        <taxon>Bacteroidota</taxon>
        <taxon>Bacteroidia</taxon>
        <taxon>Bacteroidales</taxon>
        <taxon>Tannerellaceae</taxon>
        <taxon>Tannerella</taxon>
    </lineage>
</organism>
<dbReference type="RefSeq" id="WP_124750365.1">
    <property type="nucleotide sequence ID" value="NZ_RQYS01000002.1"/>
</dbReference>
<comment type="caution">
    <text evidence="2">The sequence shown here is derived from an EMBL/GenBank/DDBJ whole genome shotgun (WGS) entry which is preliminary data.</text>
</comment>
<evidence type="ECO:0000259" key="1">
    <source>
        <dbReference type="Pfam" id="PF16804"/>
    </source>
</evidence>
<protein>
    <submittedName>
        <fullName evidence="2">DUF5071 domain-containing protein</fullName>
    </submittedName>
</protein>
<dbReference type="Gene3D" id="1.25.40.750">
    <property type="entry name" value="Domain of unknown function DUF5071"/>
    <property type="match status" value="1"/>
</dbReference>
<evidence type="ECO:0000313" key="2">
    <source>
        <dbReference type="EMBL" id="RRD63039.1"/>
    </source>
</evidence>